<dbReference type="NCBIfam" id="NF000648">
    <property type="entry name" value="PRK00026.1"/>
    <property type="match status" value="1"/>
</dbReference>
<evidence type="ECO:0000313" key="20">
    <source>
        <dbReference type="Proteomes" id="UP000298180"/>
    </source>
</evidence>
<evidence type="ECO:0000256" key="15">
    <source>
        <dbReference type="HAMAP-Rule" id="MF_00605"/>
    </source>
</evidence>
<dbReference type="InterPro" id="IPR016009">
    <property type="entry name" value="tRNA_MeTrfase_TRMD/TRM10"/>
</dbReference>
<evidence type="ECO:0000256" key="12">
    <source>
        <dbReference type="ARBA" id="ARBA00029736"/>
    </source>
</evidence>
<protein>
    <recommendedName>
        <fullName evidence="6 15">tRNA (guanine-N(1)-)-methyltransferase</fullName>
        <ecNumber evidence="5 15">2.1.1.228</ecNumber>
    </recommendedName>
    <alternativeName>
        <fullName evidence="12 15">M1G-methyltransferase</fullName>
    </alternativeName>
    <alternativeName>
        <fullName evidence="13 15">tRNA [GM37] methyltransferase</fullName>
    </alternativeName>
</protein>
<dbReference type="FunFam" id="3.40.1280.10:FF:000001">
    <property type="entry name" value="tRNA (guanine-N(1)-)-methyltransferase"/>
    <property type="match status" value="1"/>
</dbReference>
<dbReference type="PANTHER" id="PTHR46417:SF1">
    <property type="entry name" value="TRNA (GUANINE-N(1)-)-METHYLTRANSFERASE"/>
    <property type="match status" value="1"/>
</dbReference>
<evidence type="ECO:0000256" key="6">
    <source>
        <dbReference type="ARBA" id="ARBA00014679"/>
    </source>
</evidence>
<dbReference type="Gene3D" id="3.40.1280.10">
    <property type="match status" value="1"/>
</dbReference>
<feature type="domain" description="tRNA methyltransferase TRMD/TRM10-type" evidence="18">
    <location>
        <begin position="1"/>
        <end position="228"/>
    </location>
</feature>
<evidence type="ECO:0000259" key="18">
    <source>
        <dbReference type="Pfam" id="PF01746"/>
    </source>
</evidence>
<dbReference type="PIRSF" id="PIRSF000386">
    <property type="entry name" value="tRNA_mtase"/>
    <property type="match status" value="1"/>
</dbReference>
<dbReference type="HAMAP" id="MF_00605">
    <property type="entry name" value="TrmD"/>
    <property type="match status" value="1"/>
</dbReference>
<dbReference type="RefSeq" id="WP_135261968.1">
    <property type="nucleotide sequence ID" value="NZ_SMLM01000001.1"/>
</dbReference>
<dbReference type="OrthoDB" id="9807416at2"/>
<evidence type="ECO:0000256" key="10">
    <source>
        <dbReference type="ARBA" id="ARBA00022691"/>
    </source>
</evidence>
<reference evidence="19 20" key="1">
    <citation type="submission" date="2019-03" db="EMBL/GenBank/DDBJ databases">
        <title>Ramlibacter henchirensis DSM 14656, whole genome shotgun sequence.</title>
        <authorList>
            <person name="Zhang X."/>
            <person name="Feng G."/>
            <person name="Zhu H."/>
        </authorList>
    </citation>
    <scope>NUCLEOTIDE SEQUENCE [LARGE SCALE GENOMIC DNA]</scope>
    <source>
        <strain evidence="19 20">DSM 14656</strain>
    </source>
</reference>
<dbReference type="EC" id="2.1.1.228" evidence="5 15"/>
<keyword evidence="20" id="KW-1185">Reference proteome</keyword>
<evidence type="ECO:0000256" key="4">
    <source>
        <dbReference type="ARBA" id="ARBA00011738"/>
    </source>
</evidence>
<sequence>MRFDVLTLFPELFGPFLESGVTRRAYESKQVDVRLWNPRDHAEGNYRRVDDRPFGGGPGMVMLAEPLARCVAAAKADRNDAAPVVLFSPTGARLDHAAVEQWSASEGAILLCGRYEGVDQRFIDSHVNVQLSLGDFVLSGGEVAAMALLDAVARLQPGVLNEAGSHEADSFNPGIDGLLDCPHYTRPDDWQGRRVPPELLSGHHVQIERWRRERRLEATARLRPDLLSAARAAGRLTPADEAFLASLARPDAAGL</sequence>
<dbReference type="InterPro" id="IPR002649">
    <property type="entry name" value="tRNA_m1G_MeTrfase_TrmD"/>
</dbReference>
<dbReference type="Proteomes" id="UP000298180">
    <property type="component" value="Unassembled WGS sequence"/>
</dbReference>
<evidence type="ECO:0000256" key="9">
    <source>
        <dbReference type="ARBA" id="ARBA00022679"/>
    </source>
</evidence>
<gene>
    <name evidence="15 19" type="primary">trmD</name>
    <name evidence="19" type="ORF">EZ313_04310</name>
</gene>
<dbReference type="AlphaFoldDB" id="A0A4Z0C2W7"/>
<evidence type="ECO:0000256" key="7">
    <source>
        <dbReference type="ARBA" id="ARBA00022490"/>
    </source>
</evidence>
<dbReference type="InterPro" id="IPR023148">
    <property type="entry name" value="tRNA_m1G_MeTrfase_C_sf"/>
</dbReference>
<keyword evidence="10 15" id="KW-0949">S-adenosyl-L-methionine</keyword>
<evidence type="ECO:0000256" key="14">
    <source>
        <dbReference type="ARBA" id="ARBA00047783"/>
    </source>
</evidence>
<evidence type="ECO:0000256" key="2">
    <source>
        <dbReference type="ARBA" id="ARBA00004496"/>
    </source>
</evidence>
<accession>A0A4Z0C2W7</accession>
<comment type="similarity">
    <text evidence="3 15 17">Belongs to the RNA methyltransferase TrmD family.</text>
</comment>
<dbReference type="SUPFAM" id="SSF75217">
    <property type="entry name" value="alpha/beta knot"/>
    <property type="match status" value="1"/>
</dbReference>
<evidence type="ECO:0000256" key="8">
    <source>
        <dbReference type="ARBA" id="ARBA00022603"/>
    </source>
</evidence>
<keyword evidence="8 15" id="KW-0489">Methyltransferase</keyword>
<comment type="subcellular location">
    <subcellularLocation>
        <location evidence="2 15 17">Cytoplasm</location>
    </subcellularLocation>
</comment>
<dbReference type="CDD" id="cd18080">
    <property type="entry name" value="TrmD-like"/>
    <property type="match status" value="1"/>
</dbReference>
<comment type="function">
    <text evidence="1 15 17">Specifically methylates guanosine-37 in various tRNAs.</text>
</comment>
<evidence type="ECO:0000313" key="19">
    <source>
        <dbReference type="EMBL" id="TFZ05883.1"/>
    </source>
</evidence>
<evidence type="ECO:0000256" key="13">
    <source>
        <dbReference type="ARBA" id="ARBA00033392"/>
    </source>
</evidence>
<comment type="subunit">
    <text evidence="4 15 17">Homodimer.</text>
</comment>
<dbReference type="GO" id="GO:0052906">
    <property type="term" value="F:tRNA (guanine(37)-N1)-methyltransferase activity"/>
    <property type="evidence" value="ECO:0007669"/>
    <property type="project" value="UniProtKB-UniRule"/>
</dbReference>
<evidence type="ECO:0000256" key="5">
    <source>
        <dbReference type="ARBA" id="ARBA00012807"/>
    </source>
</evidence>
<name>A0A4Z0C2W7_9BURK</name>
<dbReference type="Pfam" id="PF01746">
    <property type="entry name" value="tRNA_m1G_MT"/>
    <property type="match status" value="1"/>
</dbReference>
<comment type="caution">
    <text evidence="19">The sequence shown here is derived from an EMBL/GenBank/DDBJ whole genome shotgun (WGS) entry which is preliminary data.</text>
</comment>
<organism evidence="19 20">
    <name type="scientific">Ramlibacter henchirensis</name>
    <dbReference type="NCBI Taxonomy" id="204072"/>
    <lineage>
        <taxon>Bacteria</taxon>
        <taxon>Pseudomonadati</taxon>
        <taxon>Pseudomonadota</taxon>
        <taxon>Betaproteobacteria</taxon>
        <taxon>Burkholderiales</taxon>
        <taxon>Comamonadaceae</taxon>
        <taxon>Ramlibacter</taxon>
    </lineage>
</organism>
<keyword evidence="7 15" id="KW-0963">Cytoplasm</keyword>
<evidence type="ECO:0000256" key="16">
    <source>
        <dbReference type="PIRSR" id="PIRSR000386-1"/>
    </source>
</evidence>
<keyword evidence="11 15" id="KW-0819">tRNA processing</keyword>
<feature type="binding site" evidence="15 16">
    <location>
        <position position="113"/>
    </location>
    <ligand>
        <name>S-adenosyl-L-methionine</name>
        <dbReference type="ChEBI" id="CHEBI:59789"/>
    </ligand>
</feature>
<dbReference type="GO" id="GO:0002939">
    <property type="term" value="P:tRNA N1-guanine methylation"/>
    <property type="evidence" value="ECO:0007669"/>
    <property type="project" value="TreeGrafter"/>
</dbReference>
<dbReference type="GO" id="GO:0005829">
    <property type="term" value="C:cytosol"/>
    <property type="evidence" value="ECO:0007669"/>
    <property type="project" value="TreeGrafter"/>
</dbReference>
<proteinExistence type="inferred from homology"/>
<keyword evidence="9 15" id="KW-0808">Transferase</keyword>
<evidence type="ECO:0000256" key="1">
    <source>
        <dbReference type="ARBA" id="ARBA00002634"/>
    </source>
</evidence>
<comment type="catalytic activity">
    <reaction evidence="14 15 17">
        <text>guanosine(37) in tRNA + S-adenosyl-L-methionine = N(1)-methylguanosine(37) in tRNA + S-adenosyl-L-homocysteine + H(+)</text>
        <dbReference type="Rhea" id="RHEA:36899"/>
        <dbReference type="Rhea" id="RHEA-COMP:10145"/>
        <dbReference type="Rhea" id="RHEA-COMP:10147"/>
        <dbReference type="ChEBI" id="CHEBI:15378"/>
        <dbReference type="ChEBI" id="CHEBI:57856"/>
        <dbReference type="ChEBI" id="CHEBI:59789"/>
        <dbReference type="ChEBI" id="CHEBI:73542"/>
        <dbReference type="ChEBI" id="CHEBI:74269"/>
        <dbReference type="EC" id="2.1.1.228"/>
    </reaction>
</comment>
<dbReference type="InterPro" id="IPR029028">
    <property type="entry name" value="Alpha/beta_knot_MTases"/>
</dbReference>
<evidence type="ECO:0000256" key="17">
    <source>
        <dbReference type="RuleBase" id="RU003464"/>
    </source>
</evidence>
<evidence type="ECO:0000256" key="11">
    <source>
        <dbReference type="ARBA" id="ARBA00022694"/>
    </source>
</evidence>
<dbReference type="Gene3D" id="1.10.1270.20">
    <property type="entry name" value="tRNA(m1g37)methyltransferase, domain 2"/>
    <property type="match status" value="1"/>
</dbReference>
<dbReference type="PANTHER" id="PTHR46417">
    <property type="entry name" value="TRNA (GUANINE-N(1)-)-METHYLTRANSFERASE"/>
    <property type="match status" value="1"/>
</dbReference>
<dbReference type="EMBL" id="SMLM01000001">
    <property type="protein sequence ID" value="TFZ05883.1"/>
    <property type="molecule type" value="Genomic_DNA"/>
</dbReference>
<dbReference type="InterPro" id="IPR029026">
    <property type="entry name" value="tRNA_m1G_MTases_N"/>
</dbReference>
<feature type="binding site" evidence="15 16">
    <location>
        <begin position="133"/>
        <end position="138"/>
    </location>
    <ligand>
        <name>S-adenosyl-L-methionine</name>
        <dbReference type="ChEBI" id="CHEBI:59789"/>
    </ligand>
</feature>
<evidence type="ECO:0000256" key="3">
    <source>
        <dbReference type="ARBA" id="ARBA00007630"/>
    </source>
</evidence>
<dbReference type="NCBIfam" id="TIGR00088">
    <property type="entry name" value="trmD"/>
    <property type="match status" value="1"/>
</dbReference>